<keyword evidence="3" id="KW-1185">Reference proteome</keyword>
<accession>A0A0D3HLK3</accession>
<proteinExistence type="predicted"/>
<feature type="region of interest" description="Disordered" evidence="1">
    <location>
        <begin position="70"/>
        <end position="95"/>
    </location>
</feature>
<name>A0A0D3HLK3_9ORYZ</name>
<evidence type="ECO:0000256" key="1">
    <source>
        <dbReference type="SAM" id="MobiDB-lite"/>
    </source>
</evidence>
<protein>
    <submittedName>
        <fullName evidence="2">Uncharacterized protein</fullName>
    </submittedName>
</protein>
<dbReference type="PaxDb" id="65489-OBART11G12730.1"/>
<evidence type="ECO:0000313" key="3">
    <source>
        <dbReference type="Proteomes" id="UP000026960"/>
    </source>
</evidence>
<dbReference type="Gramene" id="OBART11G12730.1">
    <property type="protein sequence ID" value="OBART11G12730.1"/>
    <property type="gene ID" value="OBART11G12730"/>
</dbReference>
<reference evidence="2" key="1">
    <citation type="journal article" date="2009" name="Rice">
        <title>De Novo Next Generation Sequencing of Plant Genomes.</title>
        <authorList>
            <person name="Rounsley S."/>
            <person name="Marri P.R."/>
            <person name="Yu Y."/>
            <person name="He R."/>
            <person name="Sisneros N."/>
            <person name="Goicoechea J.L."/>
            <person name="Lee S.J."/>
            <person name="Angelova A."/>
            <person name="Kudrna D."/>
            <person name="Luo M."/>
            <person name="Affourtit J."/>
            <person name="Desany B."/>
            <person name="Knight J."/>
            <person name="Niazi F."/>
            <person name="Egholm M."/>
            <person name="Wing R.A."/>
        </authorList>
    </citation>
    <scope>NUCLEOTIDE SEQUENCE [LARGE SCALE GENOMIC DNA]</scope>
    <source>
        <strain evidence="2">cv. IRGC 105608</strain>
    </source>
</reference>
<organism evidence="2">
    <name type="scientific">Oryza barthii</name>
    <dbReference type="NCBI Taxonomy" id="65489"/>
    <lineage>
        <taxon>Eukaryota</taxon>
        <taxon>Viridiplantae</taxon>
        <taxon>Streptophyta</taxon>
        <taxon>Embryophyta</taxon>
        <taxon>Tracheophyta</taxon>
        <taxon>Spermatophyta</taxon>
        <taxon>Magnoliopsida</taxon>
        <taxon>Liliopsida</taxon>
        <taxon>Poales</taxon>
        <taxon>Poaceae</taxon>
        <taxon>BOP clade</taxon>
        <taxon>Oryzoideae</taxon>
        <taxon>Oryzeae</taxon>
        <taxon>Oryzinae</taxon>
        <taxon>Oryza</taxon>
    </lineage>
</organism>
<evidence type="ECO:0000313" key="2">
    <source>
        <dbReference type="EnsemblPlants" id="OBART11G12730.1"/>
    </source>
</evidence>
<dbReference type="EnsemblPlants" id="OBART11G12730.1">
    <property type="protein sequence ID" value="OBART11G12730.1"/>
    <property type="gene ID" value="OBART11G12730"/>
</dbReference>
<dbReference type="Proteomes" id="UP000026960">
    <property type="component" value="Chromosome 11"/>
</dbReference>
<dbReference type="HOGENOM" id="CLU_2376139_0_0_1"/>
<dbReference type="AlphaFoldDB" id="A0A0D3HLK3"/>
<sequence>MVHQNQDLELLHYVDSDYAFSSRLRHGYLAGRSSHGARSHRCLRALALSPTVDAGTVLLHLRQRRLDRLHGSAIPNPASSANEAADIIDPPSRTA</sequence>
<reference evidence="2" key="2">
    <citation type="submission" date="2015-03" db="UniProtKB">
        <authorList>
            <consortium name="EnsemblPlants"/>
        </authorList>
    </citation>
    <scope>IDENTIFICATION</scope>
</reference>